<name>A0A645BUU5_9ZZZZ</name>
<evidence type="ECO:0000256" key="4">
    <source>
        <dbReference type="ARBA" id="ARBA00022842"/>
    </source>
</evidence>
<dbReference type="AlphaFoldDB" id="A0A645BUU5"/>
<dbReference type="PANTHER" id="PTHR31609:SF1">
    <property type="entry name" value="CARBOHYDRATE DEACETYLASE"/>
    <property type="match status" value="1"/>
</dbReference>
<protein>
    <submittedName>
        <fullName evidence="6">Carbohydrate deacetylase</fullName>
        <ecNumber evidence="6">3.5.1.-</ecNumber>
    </submittedName>
</protein>
<evidence type="ECO:0000256" key="1">
    <source>
        <dbReference type="ARBA" id="ARBA00001946"/>
    </source>
</evidence>
<evidence type="ECO:0000256" key="5">
    <source>
        <dbReference type="ARBA" id="ARBA00023277"/>
    </source>
</evidence>
<organism evidence="6">
    <name type="scientific">bioreactor metagenome</name>
    <dbReference type="NCBI Taxonomy" id="1076179"/>
    <lineage>
        <taxon>unclassified sequences</taxon>
        <taxon>metagenomes</taxon>
        <taxon>ecological metagenomes</taxon>
    </lineage>
</organism>
<dbReference type="GO" id="GO:0046872">
    <property type="term" value="F:metal ion binding"/>
    <property type="evidence" value="ECO:0007669"/>
    <property type="project" value="UniProtKB-KW"/>
</dbReference>
<dbReference type="InterPro" id="IPR006879">
    <property type="entry name" value="YdjC-like"/>
</dbReference>
<comment type="caution">
    <text evidence="6">The sequence shown here is derived from an EMBL/GenBank/DDBJ whole genome shotgun (WGS) entry which is preliminary data.</text>
</comment>
<dbReference type="Gene3D" id="3.20.20.370">
    <property type="entry name" value="Glycoside hydrolase/deacetylase"/>
    <property type="match status" value="1"/>
</dbReference>
<dbReference type="EMBL" id="VSSQ01022721">
    <property type="protein sequence ID" value="MPM69220.1"/>
    <property type="molecule type" value="Genomic_DNA"/>
</dbReference>
<keyword evidence="2" id="KW-0479">Metal-binding</keyword>
<dbReference type="Pfam" id="PF04794">
    <property type="entry name" value="YdjC"/>
    <property type="match status" value="1"/>
</dbReference>
<dbReference type="GO" id="GO:0016787">
    <property type="term" value="F:hydrolase activity"/>
    <property type="evidence" value="ECO:0007669"/>
    <property type="project" value="UniProtKB-KW"/>
</dbReference>
<proteinExistence type="predicted"/>
<dbReference type="SUPFAM" id="SSF88713">
    <property type="entry name" value="Glycoside hydrolase/deacetylase"/>
    <property type="match status" value="1"/>
</dbReference>
<keyword evidence="3 6" id="KW-0378">Hydrolase</keyword>
<evidence type="ECO:0000313" key="6">
    <source>
        <dbReference type="EMBL" id="MPM69220.1"/>
    </source>
</evidence>
<gene>
    <name evidence="6" type="ORF">SDC9_116164</name>
</gene>
<dbReference type="EC" id="3.5.1.-" evidence="6"/>
<evidence type="ECO:0000256" key="3">
    <source>
        <dbReference type="ARBA" id="ARBA00022801"/>
    </source>
</evidence>
<dbReference type="GO" id="GO:0005975">
    <property type="term" value="P:carbohydrate metabolic process"/>
    <property type="evidence" value="ECO:0007669"/>
    <property type="project" value="InterPro"/>
</dbReference>
<reference evidence="6" key="1">
    <citation type="submission" date="2019-08" db="EMBL/GenBank/DDBJ databases">
        <authorList>
            <person name="Kucharzyk K."/>
            <person name="Murdoch R.W."/>
            <person name="Higgins S."/>
            <person name="Loffler F."/>
        </authorList>
    </citation>
    <scope>NUCLEOTIDE SEQUENCE</scope>
</reference>
<comment type="cofactor">
    <cofactor evidence="1">
        <name>Mg(2+)</name>
        <dbReference type="ChEBI" id="CHEBI:18420"/>
    </cofactor>
</comment>
<evidence type="ECO:0000256" key="2">
    <source>
        <dbReference type="ARBA" id="ARBA00022723"/>
    </source>
</evidence>
<dbReference type="GO" id="GO:0019213">
    <property type="term" value="F:deacetylase activity"/>
    <property type="evidence" value="ECO:0007669"/>
    <property type="project" value="TreeGrafter"/>
</dbReference>
<sequence length="260" mass="29238">MMRKFILNADDLGMSEAINLGIAKSVEEGIVRSTSLMVNMPEAKAGVTLIQAIDPTVEINLHINFTLGKPVTDAKKIPSLVDEKGLFLSSSHYKNGGTLTFNYHEIKQEMEAQILHFKELLGEFPVHMETHSVGDQAVGQALFELAEKYGIHANLFYGYQPPKKLPYQLAEIPDFDKLMTVLNRGTKLSDFADDAFGYQSLPEETVIELHLHPGFLDQYVLDHSTLTLPRCQDLETLTSSELKKWFETTEYQVVDFASLK</sequence>
<dbReference type="InterPro" id="IPR011330">
    <property type="entry name" value="Glyco_hydro/deAcase_b/a-brl"/>
</dbReference>
<keyword evidence="4" id="KW-0460">Magnesium</keyword>
<accession>A0A645BUU5</accession>
<keyword evidence="5" id="KW-0119">Carbohydrate metabolism</keyword>
<dbReference type="PANTHER" id="PTHR31609">
    <property type="entry name" value="YDJC DEACETYLASE FAMILY MEMBER"/>
    <property type="match status" value="1"/>
</dbReference>